<reference evidence="1 2" key="1">
    <citation type="submission" date="2016-10" db="EMBL/GenBank/DDBJ databases">
        <authorList>
            <person name="de Groot N.N."/>
        </authorList>
    </citation>
    <scope>NUCLEOTIDE SEQUENCE [LARGE SCALE GENOMIC DNA]</scope>
    <source>
        <strain evidence="2">E92,LMG 26720,CCM 7988</strain>
    </source>
</reference>
<dbReference type="Proteomes" id="UP000199306">
    <property type="component" value="Unassembled WGS sequence"/>
</dbReference>
<sequence>MKQLPELTETIISIDQAIMLLEKADGILINDMPAYYRVSADNETFFGSLCFKGSRGHIGEILGTAYFYKRYNESVKQSGADLFFLTSGDLPVKVTLLTKLVPGY</sequence>
<dbReference type="AlphaFoldDB" id="A0A1I5RW20"/>
<dbReference type="RefSeq" id="WP_092015719.1">
    <property type="nucleotide sequence ID" value="NZ_FOXH01000004.1"/>
</dbReference>
<dbReference type="STRING" id="1079859.SAMN04515674_104251"/>
<evidence type="ECO:0000313" key="2">
    <source>
        <dbReference type="Proteomes" id="UP000199306"/>
    </source>
</evidence>
<accession>A0A1I5RW20</accession>
<organism evidence="1 2">
    <name type="scientific">Pseudarcicella hirudinis</name>
    <dbReference type="NCBI Taxonomy" id="1079859"/>
    <lineage>
        <taxon>Bacteria</taxon>
        <taxon>Pseudomonadati</taxon>
        <taxon>Bacteroidota</taxon>
        <taxon>Cytophagia</taxon>
        <taxon>Cytophagales</taxon>
        <taxon>Flectobacillaceae</taxon>
        <taxon>Pseudarcicella</taxon>
    </lineage>
</organism>
<name>A0A1I5RW20_9BACT</name>
<proteinExistence type="predicted"/>
<evidence type="ECO:0000313" key="1">
    <source>
        <dbReference type="EMBL" id="SFP62156.1"/>
    </source>
</evidence>
<dbReference type="EMBL" id="FOXH01000004">
    <property type="protein sequence ID" value="SFP62156.1"/>
    <property type="molecule type" value="Genomic_DNA"/>
</dbReference>
<gene>
    <name evidence="1" type="ORF">SAMN04515674_104251</name>
</gene>
<protein>
    <submittedName>
        <fullName evidence="1">Uncharacterized protein</fullName>
    </submittedName>
</protein>
<keyword evidence="2" id="KW-1185">Reference proteome</keyword>